<evidence type="ECO:0000256" key="1">
    <source>
        <dbReference type="ARBA" id="ARBA00004141"/>
    </source>
</evidence>
<evidence type="ECO:0000256" key="11">
    <source>
        <dbReference type="ARBA" id="ARBA00023136"/>
    </source>
</evidence>
<evidence type="ECO:0000256" key="7">
    <source>
        <dbReference type="ARBA" id="ARBA00022989"/>
    </source>
</evidence>
<sequence length="67" mass="7976">NHFSAESYVGRPCSESWIEDQARGTLDIQCDPWMDWFHGGLQFQEEHHMFPRLPRYNLRKISPLVKS</sequence>
<gene>
    <name evidence="13" type="ORF">CL4259Contig1_04</name>
</gene>
<feature type="non-terminal residue" evidence="13">
    <location>
        <position position="67"/>
    </location>
</feature>
<keyword evidence="6" id="KW-0479">Metal-binding</keyword>
<keyword evidence="4" id="KW-0349">Heme</keyword>
<dbReference type="GO" id="GO:0046872">
    <property type="term" value="F:metal ion binding"/>
    <property type="evidence" value="ECO:0007669"/>
    <property type="project" value="UniProtKB-KW"/>
</dbReference>
<evidence type="ECO:0000256" key="8">
    <source>
        <dbReference type="ARBA" id="ARBA00023002"/>
    </source>
</evidence>
<keyword evidence="7" id="KW-1133">Transmembrane helix</keyword>
<feature type="domain" description="Fatty acid desaturase" evidence="12">
    <location>
        <begin position="9"/>
        <end position="66"/>
    </location>
</feature>
<reference evidence="13" key="1">
    <citation type="submission" date="2008-08" db="EMBL/GenBank/DDBJ databases">
        <title>Nucleotide Diversity and Divergence in the Loblolly Pine Gene Space.</title>
        <authorList>
            <person name="Neale D.B."/>
            <person name="Wegrzyn J.L."/>
            <person name="Lee J.M."/>
            <person name="Eckert A.J."/>
            <person name="Liechty J.D."/>
            <person name="Stevens K.A."/>
            <person name="Langley C.H."/>
        </authorList>
    </citation>
    <scope>NUCLEOTIDE SEQUENCE</scope>
    <source>
        <strain evidence="13">7302</strain>
        <tissue evidence="13">Megagametophyte</tissue>
    </source>
</reference>
<dbReference type="InterPro" id="IPR012171">
    <property type="entry name" value="Fatty_acid_desaturase"/>
</dbReference>
<organism evidence="13">
    <name type="scientific">Pinus taeda</name>
    <name type="common">Loblolly pine</name>
    <dbReference type="NCBI Taxonomy" id="3352"/>
    <lineage>
        <taxon>Eukaryota</taxon>
        <taxon>Viridiplantae</taxon>
        <taxon>Streptophyta</taxon>
        <taxon>Embryophyta</taxon>
        <taxon>Tracheophyta</taxon>
        <taxon>Spermatophyta</taxon>
        <taxon>Pinopsida</taxon>
        <taxon>Pinidae</taxon>
        <taxon>Conifers I</taxon>
        <taxon>Pinales</taxon>
        <taxon>Pinaceae</taxon>
        <taxon>Pinus</taxon>
        <taxon>Pinus subgen. Pinus</taxon>
    </lineage>
</organism>
<evidence type="ECO:0000256" key="3">
    <source>
        <dbReference type="ARBA" id="ARBA00009295"/>
    </source>
</evidence>
<feature type="non-terminal residue" evidence="13">
    <location>
        <position position="1"/>
    </location>
</feature>
<dbReference type="Pfam" id="PF00487">
    <property type="entry name" value="FA_desaturase"/>
    <property type="match status" value="1"/>
</dbReference>
<dbReference type="EMBL" id="FJ140957">
    <property type="protein sequence ID" value="AFG52677.1"/>
    <property type="molecule type" value="Genomic_DNA"/>
</dbReference>
<comment type="pathway">
    <text evidence="2">Lipid metabolism.</text>
</comment>
<evidence type="ECO:0000256" key="5">
    <source>
        <dbReference type="ARBA" id="ARBA00022692"/>
    </source>
</evidence>
<keyword evidence="8" id="KW-0560">Oxidoreductase</keyword>
<keyword evidence="5" id="KW-0812">Transmembrane</keyword>
<keyword evidence="9" id="KW-0408">Iron</keyword>
<keyword evidence="11" id="KW-0472">Membrane</keyword>
<name>H9VSD4_PINTA</name>
<evidence type="ECO:0000256" key="4">
    <source>
        <dbReference type="ARBA" id="ARBA00022617"/>
    </source>
</evidence>
<proteinExistence type="inferred from homology"/>
<evidence type="ECO:0000256" key="9">
    <source>
        <dbReference type="ARBA" id="ARBA00023004"/>
    </source>
</evidence>
<dbReference type="PANTHER" id="PTHR19353:SF30">
    <property type="entry name" value="DELTA 8-(E)-SPHINGOLIPID DESATURASE"/>
    <property type="match status" value="1"/>
</dbReference>
<dbReference type="GO" id="GO:0016020">
    <property type="term" value="C:membrane"/>
    <property type="evidence" value="ECO:0007669"/>
    <property type="project" value="UniProtKB-SubCell"/>
</dbReference>
<protein>
    <recommendedName>
        <fullName evidence="12">Fatty acid desaturase domain-containing protein</fullName>
    </recommendedName>
</protein>
<comment type="similarity">
    <text evidence="3">Belongs to the fatty acid desaturase type 1 family.</text>
</comment>
<dbReference type="AlphaFoldDB" id="H9VSD4"/>
<dbReference type="PANTHER" id="PTHR19353">
    <property type="entry name" value="FATTY ACID DESATURASE 2"/>
    <property type="match status" value="1"/>
</dbReference>
<evidence type="ECO:0000313" key="13">
    <source>
        <dbReference type="EMBL" id="AFG52677.1"/>
    </source>
</evidence>
<dbReference type="GO" id="GO:0016717">
    <property type="term" value="F:oxidoreductase activity, acting on paired donors, with oxidation of a pair of donors resulting in the reduction of molecular oxygen to two molecules of water"/>
    <property type="evidence" value="ECO:0007669"/>
    <property type="project" value="TreeGrafter"/>
</dbReference>
<evidence type="ECO:0000256" key="6">
    <source>
        <dbReference type="ARBA" id="ARBA00022723"/>
    </source>
</evidence>
<evidence type="ECO:0000256" key="2">
    <source>
        <dbReference type="ARBA" id="ARBA00005189"/>
    </source>
</evidence>
<evidence type="ECO:0000256" key="10">
    <source>
        <dbReference type="ARBA" id="ARBA00023098"/>
    </source>
</evidence>
<keyword evidence="10" id="KW-0443">Lipid metabolism</keyword>
<accession>H9VSD4</accession>
<dbReference type="InterPro" id="IPR005804">
    <property type="entry name" value="FA_desaturase_dom"/>
</dbReference>
<dbReference type="GO" id="GO:0006629">
    <property type="term" value="P:lipid metabolic process"/>
    <property type="evidence" value="ECO:0007669"/>
    <property type="project" value="UniProtKB-KW"/>
</dbReference>
<comment type="subcellular location">
    <subcellularLocation>
        <location evidence="1">Membrane</location>
        <topology evidence="1">Multi-pass membrane protein</topology>
    </subcellularLocation>
</comment>
<evidence type="ECO:0000259" key="12">
    <source>
        <dbReference type="Pfam" id="PF00487"/>
    </source>
</evidence>